<keyword evidence="2" id="KW-0614">Plasmid</keyword>
<feature type="signal peptide" evidence="1">
    <location>
        <begin position="1"/>
        <end position="21"/>
    </location>
</feature>
<accession>B0T935</accession>
<dbReference type="HOGENOM" id="CLU_2141377_0_0_5"/>
<protein>
    <submittedName>
        <fullName evidence="2">Uncharacterized protein</fullName>
    </submittedName>
</protein>
<dbReference type="KEGG" id="cak:Caul_5090"/>
<sequence>MTELAFAGAIMLALFADPAIADLRVTTFGTVKAPDKVGSCIVKVLQASDAKATIAPLSTSPGNDGWTIDFRHRGQRASIIVLTGAGPGSRVVYPTQIAMDDEALAQRLEDCG</sequence>
<evidence type="ECO:0000313" key="2">
    <source>
        <dbReference type="EMBL" id="ABZ74210.1"/>
    </source>
</evidence>
<dbReference type="EMBL" id="CP000928">
    <property type="protein sequence ID" value="ABZ74210.1"/>
    <property type="molecule type" value="Genomic_DNA"/>
</dbReference>
<dbReference type="AlphaFoldDB" id="B0T935"/>
<feature type="chain" id="PRO_5002756065" evidence="1">
    <location>
        <begin position="22"/>
        <end position="112"/>
    </location>
</feature>
<geneLocation type="plasmid" evidence="2">
    <name>pCAUL01</name>
</geneLocation>
<keyword evidence="1" id="KW-0732">Signal</keyword>
<proteinExistence type="predicted"/>
<reference evidence="2" key="1">
    <citation type="submission" date="2008-01" db="EMBL/GenBank/DDBJ databases">
        <title>Complete sequence of plasmid1 pCAUL01 of Caulobacter sp. K31.</title>
        <authorList>
            <consortium name="US DOE Joint Genome Institute"/>
            <person name="Copeland A."/>
            <person name="Lucas S."/>
            <person name="Lapidus A."/>
            <person name="Barry K."/>
            <person name="Glavina del Rio T."/>
            <person name="Dalin E."/>
            <person name="Tice H."/>
            <person name="Pitluck S."/>
            <person name="Bruce D."/>
            <person name="Goodwin L."/>
            <person name="Thompson L.S."/>
            <person name="Brettin T."/>
            <person name="Detter J.C."/>
            <person name="Han C."/>
            <person name="Schmutz J."/>
            <person name="Larimer F."/>
            <person name="Land M."/>
            <person name="Hauser L."/>
            <person name="Kyrpides N."/>
            <person name="Kim E."/>
            <person name="Stephens C."/>
            <person name="Richardson P."/>
        </authorList>
    </citation>
    <scope>NUCLEOTIDE SEQUENCE [LARGE SCALE GENOMIC DNA]</scope>
    <source>
        <strain evidence="2">K31</strain>
        <plasmid evidence="2">pCAUL01</plasmid>
    </source>
</reference>
<organism evidence="2">
    <name type="scientific">Caulobacter sp. (strain K31)</name>
    <dbReference type="NCBI Taxonomy" id="366602"/>
    <lineage>
        <taxon>Bacteria</taxon>
        <taxon>Pseudomonadati</taxon>
        <taxon>Pseudomonadota</taxon>
        <taxon>Alphaproteobacteria</taxon>
        <taxon>Caulobacterales</taxon>
        <taxon>Caulobacteraceae</taxon>
        <taxon>Caulobacter</taxon>
    </lineage>
</organism>
<gene>
    <name evidence="2" type="ordered locus">Caul_5090</name>
</gene>
<name>B0T935_CAUSK</name>
<evidence type="ECO:0000256" key="1">
    <source>
        <dbReference type="SAM" id="SignalP"/>
    </source>
</evidence>